<protein>
    <submittedName>
        <fullName evidence="3">Glycosyl transferaseWecB/TagA/CpsF family</fullName>
    </submittedName>
</protein>
<keyword evidence="4" id="KW-1185">Reference proteome</keyword>
<organism evidence="3 4">
    <name type="scientific">Acidobacterium capsulatum (strain ATCC 51196 / DSM 11244 / BCRC 80197 / JCM 7670 / NBRC 15755 / NCIMB 13165 / 161)</name>
    <dbReference type="NCBI Taxonomy" id="240015"/>
    <lineage>
        <taxon>Bacteria</taxon>
        <taxon>Pseudomonadati</taxon>
        <taxon>Acidobacteriota</taxon>
        <taxon>Terriglobia</taxon>
        <taxon>Terriglobales</taxon>
        <taxon>Acidobacteriaceae</taxon>
        <taxon>Acidobacterium</taxon>
    </lineage>
</organism>
<proteinExistence type="predicted"/>
<evidence type="ECO:0000313" key="4">
    <source>
        <dbReference type="Proteomes" id="UP000002207"/>
    </source>
</evidence>
<sequence length="257" mass="29076">MQNSLYRQILGIRFYTGSAEQSVTQMQENGGLLVVPAAPALKDLPTHSAYREALLDADLVITDSALMVMVWNMLHRDRIRRVSGLEYLREMLQRPEARFPGNTFWIMASEESASRNLVWLRSQGILVPESHVYMAPMYHGSIDDQALLQRLEELKPKHIVVTVGGGTQERLGKYLKFHLSYRPAIHCIGAAIAFLSGDQVSIPVWADKMGLGWLLRCLSSPGRYVPRYWAARKLVPLLVRYRDQMPPSSDRDKIAAA</sequence>
<dbReference type="HOGENOM" id="CLU_1080209_0_0_0"/>
<dbReference type="PANTHER" id="PTHR34136">
    <property type="match status" value="1"/>
</dbReference>
<gene>
    <name evidence="3" type="ordered locus">ACP_0344</name>
</gene>
<accession>C1F9W8</accession>
<dbReference type="KEGG" id="aca:ACP_0344"/>
<dbReference type="STRING" id="240015.ACP_0344"/>
<evidence type="ECO:0000313" key="3">
    <source>
        <dbReference type="EMBL" id="ACO31995.1"/>
    </source>
</evidence>
<keyword evidence="2 3" id="KW-0808">Transferase</keyword>
<dbReference type="EMBL" id="CP001472">
    <property type="protein sequence ID" value="ACO31995.1"/>
    <property type="molecule type" value="Genomic_DNA"/>
</dbReference>
<dbReference type="PANTHER" id="PTHR34136:SF1">
    <property type="entry name" value="UDP-N-ACETYL-D-MANNOSAMINURONIC ACID TRANSFERASE"/>
    <property type="match status" value="1"/>
</dbReference>
<dbReference type="Proteomes" id="UP000002207">
    <property type="component" value="Chromosome"/>
</dbReference>
<dbReference type="OrthoDB" id="9771846at2"/>
<dbReference type="AlphaFoldDB" id="C1F9W8"/>
<dbReference type="Pfam" id="PF03808">
    <property type="entry name" value="Glyco_tran_WecG"/>
    <property type="match status" value="1"/>
</dbReference>
<dbReference type="InParanoid" id="C1F9W8"/>
<dbReference type="eggNOG" id="COG1922">
    <property type="taxonomic scope" value="Bacteria"/>
</dbReference>
<dbReference type="InterPro" id="IPR004629">
    <property type="entry name" value="WecG_TagA_CpsF"/>
</dbReference>
<dbReference type="GO" id="GO:0016758">
    <property type="term" value="F:hexosyltransferase activity"/>
    <property type="evidence" value="ECO:0007669"/>
    <property type="project" value="TreeGrafter"/>
</dbReference>
<keyword evidence="1" id="KW-0328">Glycosyltransferase</keyword>
<reference evidence="3 4" key="1">
    <citation type="journal article" date="2009" name="Appl. Environ. Microbiol.">
        <title>Three genomes from the phylum Acidobacteria provide insight into the lifestyles of these microorganisms in soils.</title>
        <authorList>
            <person name="Ward N.L."/>
            <person name="Challacombe J.F."/>
            <person name="Janssen P.H."/>
            <person name="Henrissat B."/>
            <person name="Coutinho P.M."/>
            <person name="Wu M."/>
            <person name="Xie G."/>
            <person name="Haft D.H."/>
            <person name="Sait M."/>
            <person name="Badger J."/>
            <person name="Barabote R.D."/>
            <person name="Bradley B."/>
            <person name="Brettin T.S."/>
            <person name="Brinkac L.M."/>
            <person name="Bruce D."/>
            <person name="Creasy T."/>
            <person name="Daugherty S.C."/>
            <person name="Davidsen T.M."/>
            <person name="DeBoy R.T."/>
            <person name="Detter J.C."/>
            <person name="Dodson R.J."/>
            <person name="Durkin A.S."/>
            <person name="Ganapathy A."/>
            <person name="Gwinn-Giglio M."/>
            <person name="Han C.S."/>
            <person name="Khouri H."/>
            <person name="Kiss H."/>
            <person name="Kothari S.P."/>
            <person name="Madupu R."/>
            <person name="Nelson K.E."/>
            <person name="Nelson W.C."/>
            <person name="Paulsen I."/>
            <person name="Penn K."/>
            <person name="Ren Q."/>
            <person name="Rosovitz M.J."/>
            <person name="Selengut J.D."/>
            <person name="Shrivastava S."/>
            <person name="Sullivan S.A."/>
            <person name="Tapia R."/>
            <person name="Thompson L.S."/>
            <person name="Watkins K.L."/>
            <person name="Yang Q."/>
            <person name="Yu C."/>
            <person name="Zafar N."/>
            <person name="Zhou L."/>
            <person name="Kuske C.R."/>
        </authorList>
    </citation>
    <scope>NUCLEOTIDE SEQUENCE [LARGE SCALE GENOMIC DNA]</scope>
    <source>
        <strain evidence="4">ATCC 51196 / DSM 11244 / BCRC 80197 / JCM 7670 / NBRC 15755 / NCIMB 13165 / 161</strain>
    </source>
</reference>
<evidence type="ECO:0000256" key="2">
    <source>
        <dbReference type="ARBA" id="ARBA00022679"/>
    </source>
</evidence>
<dbReference type="RefSeq" id="WP_012680745.1">
    <property type="nucleotide sequence ID" value="NC_012483.1"/>
</dbReference>
<evidence type="ECO:0000256" key="1">
    <source>
        <dbReference type="ARBA" id="ARBA00022676"/>
    </source>
</evidence>
<name>C1F9W8_ACIC5</name>
<dbReference type="CAZy" id="GT26">
    <property type="family name" value="Glycosyltransferase Family 26"/>
</dbReference>